<name>A0A9W4SAV2_9GLOM</name>
<dbReference type="AlphaFoldDB" id="A0A9W4SAV2"/>
<dbReference type="OrthoDB" id="2431741at2759"/>
<organism evidence="1 2">
    <name type="scientific">Funneliformis geosporum</name>
    <dbReference type="NCBI Taxonomy" id="1117311"/>
    <lineage>
        <taxon>Eukaryota</taxon>
        <taxon>Fungi</taxon>
        <taxon>Fungi incertae sedis</taxon>
        <taxon>Mucoromycota</taxon>
        <taxon>Glomeromycotina</taxon>
        <taxon>Glomeromycetes</taxon>
        <taxon>Glomerales</taxon>
        <taxon>Glomeraceae</taxon>
        <taxon>Funneliformis</taxon>
    </lineage>
</organism>
<accession>A0A9W4SAV2</accession>
<evidence type="ECO:0000313" key="1">
    <source>
        <dbReference type="EMBL" id="CAI2163117.1"/>
    </source>
</evidence>
<reference evidence="1" key="1">
    <citation type="submission" date="2022-08" db="EMBL/GenBank/DDBJ databases">
        <authorList>
            <person name="Kallberg Y."/>
            <person name="Tangrot J."/>
            <person name="Rosling A."/>
        </authorList>
    </citation>
    <scope>NUCLEOTIDE SEQUENCE</scope>
    <source>
        <strain evidence="1">Wild A</strain>
    </source>
</reference>
<gene>
    <name evidence="1" type="ORF">FWILDA_LOCUS908</name>
</gene>
<sequence>MVVSLNFLILGQPSENIFNVVIGDYFTTNEGVKIFFNDLTVANFREILFLPTFTGKCLPPKQENGPPPYAVVSNIPVLAWDDFLTNAFYATTALDTGNRVFSRPNITGALSFEDSFVDMFLKTMEAKD</sequence>
<comment type="caution">
    <text evidence="1">The sequence shown here is derived from an EMBL/GenBank/DDBJ whole genome shotgun (WGS) entry which is preliminary data.</text>
</comment>
<dbReference type="Proteomes" id="UP001153678">
    <property type="component" value="Unassembled WGS sequence"/>
</dbReference>
<proteinExistence type="predicted"/>
<evidence type="ECO:0000313" key="2">
    <source>
        <dbReference type="Proteomes" id="UP001153678"/>
    </source>
</evidence>
<protein>
    <submittedName>
        <fullName evidence="1">14488_t:CDS:1</fullName>
    </submittedName>
</protein>
<keyword evidence="2" id="KW-1185">Reference proteome</keyword>
<dbReference type="EMBL" id="CAMKVN010000072">
    <property type="protein sequence ID" value="CAI2163117.1"/>
    <property type="molecule type" value="Genomic_DNA"/>
</dbReference>